<gene>
    <name evidence="2" type="ORF">CZ674_07320</name>
</gene>
<protein>
    <recommendedName>
        <fullName evidence="1">PKD domain-containing protein</fullName>
    </recommendedName>
</protein>
<dbReference type="Proteomes" id="UP000195787">
    <property type="component" value="Unassembled WGS sequence"/>
</dbReference>
<sequence>MITVRDVAQFQPSTSELIVEPNGWGIVNRPVNVFTDAEAHTSTGTVLGRPVTISWQPVSFTVDYGDGTVTSHTAPGHAWADGQPWAQTETSHVYTESGDYVVSASVEYSAVVHVGGTQVPVLGTVTIDTGDAAVSIYWVKTRLVRGDCIEFPLDPGCDAP</sequence>
<dbReference type="EMBL" id="FUHU01000028">
    <property type="protein sequence ID" value="SJM60595.1"/>
    <property type="molecule type" value="Genomic_DNA"/>
</dbReference>
<accession>A0A1R4FXH0</accession>
<dbReference type="AlphaFoldDB" id="A0A1R4FXH0"/>
<dbReference type="PROSITE" id="PS50093">
    <property type="entry name" value="PKD"/>
    <property type="match status" value="1"/>
</dbReference>
<evidence type="ECO:0000313" key="3">
    <source>
        <dbReference type="Proteomes" id="UP000195787"/>
    </source>
</evidence>
<keyword evidence="3" id="KW-1185">Reference proteome</keyword>
<dbReference type="InterPro" id="IPR000601">
    <property type="entry name" value="PKD_dom"/>
</dbReference>
<name>A0A1R4FXH0_9MICO</name>
<evidence type="ECO:0000259" key="1">
    <source>
        <dbReference type="PROSITE" id="PS50093"/>
    </source>
</evidence>
<organism evidence="2 3">
    <name type="scientific">Agrococcus casei LMG 22410</name>
    <dbReference type="NCBI Taxonomy" id="1255656"/>
    <lineage>
        <taxon>Bacteria</taxon>
        <taxon>Bacillati</taxon>
        <taxon>Actinomycetota</taxon>
        <taxon>Actinomycetes</taxon>
        <taxon>Micrococcales</taxon>
        <taxon>Microbacteriaceae</taxon>
        <taxon>Agrococcus</taxon>
    </lineage>
</organism>
<feature type="domain" description="PKD" evidence="1">
    <location>
        <begin position="57"/>
        <end position="106"/>
    </location>
</feature>
<reference evidence="2 3" key="1">
    <citation type="submission" date="2017-02" db="EMBL/GenBank/DDBJ databases">
        <authorList>
            <person name="Peterson S.W."/>
        </authorList>
    </citation>
    <scope>NUCLEOTIDE SEQUENCE [LARGE SCALE GENOMIC DNA]</scope>
    <source>
        <strain evidence="2 3">LMG 22410</strain>
    </source>
</reference>
<proteinExistence type="predicted"/>
<evidence type="ECO:0000313" key="2">
    <source>
        <dbReference type="EMBL" id="SJM60595.1"/>
    </source>
</evidence>